<comment type="subunit">
    <text evidence="11">Component of the NDC80 complex.</text>
</comment>
<comment type="function">
    <text evidence="11">Acts as a component of the essential kinetochore-associated NDC80 complex, which is required for chromosome segregation and spindle checkpoint activity.</text>
</comment>
<dbReference type="PROSITE" id="PS50297">
    <property type="entry name" value="ANK_REP_REGION"/>
    <property type="match status" value="1"/>
</dbReference>
<reference evidence="14" key="2">
    <citation type="submission" date="2014-05" db="EMBL/GenBank/DDBJ databases">
        <title>The genome and life-stage specific transcriptomes of Globodera pallida elucidate key aspects of plant parasitism by a cyst nematode.</title>
        <authorList>
            <person name="Cotton J.A."/>
            <person name="Lilley C.J."/>
            <person name="Jones L.M."/>
            <person name="Kikuchi T."/>
            <person name="Reid A.J."/>
            <person name="Thorpe P."/>
            <person name="Tsai I.J."/>
            <person name="Beasley H."/>
            <person name="Blok V."/>
            <person name="Cock P.J.A."/>
            <person name="Van den Akker S.E."/>
            <person name="Holroyd N."/>
            <person name="Hunt M."/>
            <person name="Mantelin S."/>
            <person name="Naghra H."/>
            <person name="Pain A."/>
            <person name="Palomares-Rius J.E."/>
            <person name="Zarowiecki M."/>
            <person name="Berriman M."/>
            <person name="Jones J.T."/>
            <person name="Urwin P.E."/>
        </authorList>
    </citation>
    <scope>NUCLEOTIDE SEQUENCE [LARGE SCALE GENOMIC DNA]</scope>
    <source>
        <strain evidence="14">Lindley</strain>
    </source>
</reference>
<proteinExistence type="inferred from homology"/>
<evidence type="ECO:0000256" key="1">
    <source>
        <dbReference type="ARBA" id="ARBA00007050"/>
    </source>
</evidence>
<dbReference type="WBParaSite" id="GPLIN_000561800">
    <property type="protein sequence ID" value="GPLIN_000561800"/>
    <property type="gene ID" value="GPLIN_000561800"/>
</dbReference>
<protein>
    <recommendedName>
        <fullName evidence="11">Kinetochore protein NDC80</fullName>
    </recommendedName>
</protein>
<dbReference type="GO" id="GO:0051315">
    <property type="term" value="P:attachment of mitotic spindle microtubules to kinetochore"/>
    <property type="evidence" value="ECO:0007669"/>
    <property type="project" value="UniProtKB-UniRule"/>
</dbReference>
<dbReference type="Gene3D" id="1.10.418.30">
    <property type="entry name" value="Ncd80 complex, Ncd80 subunit"/>
    <property type="match status" value="1"/>
</dbReference>
<dbReference type="Gene3D" id="1.25.40.20">
    <property type="entry name" value="Ankyrin repeat-containing domain"/>
    <property type="match status" value="1"/>
</dbReference>
<organism evidence="14 15">
    <name type="scientific">Globodera pallida</name>
    <name type="common">Potato cyst nematode worm</name>
    <name type="synonym">Heterodera pallida</name>
    <dbReference type="NCBI Taxonomy" id="36090"/>
    <lineage>
        <taxon>Eukaryota</taxon>
        <taxon>Metazoa</taxon>
        <taxon>Ecdysozoa</taxon>
        <taxon>Nematoda</taxon>
        <taxon>Chromadorea</taxon>
        <taxon>Rhabditida</taxon>
        <taxon>Tylenchina</taxon>
        <taxon>Tylenchomorpha</taxon>
        <taxon>Tylenchoidea</taxon>
        <taxon>Heteroderidae</taxon>
        <taxon>Heteroderinae</taxon>
        <taxon>Globodera</taxon>
    </lineage>
</organism>
<evidence type="ECO:0000256" key="7">
    <source>
        <dbReference type="ARBA" id="ARBA00023242"/>
    </source>
</evidence>
<dbReference type="InterPro" id="IPR005550">
    <property type="entry name" value="Kinetochore_Ndc80"/>
</dbReference>
<keyword evidence="4 11" id="KW-0498">Mitosis</keyword>
<evidence type="ECO:0000256" key="5">
    <source>
        <dbReference type="ARBA" id="ARBA00022838"/>
    </source>
</evidence>
<dbReference type="PANTHER" id="PTHR10643">
    <property type="entry name" value="KINETOCHORE PROTEIN NDC80"/>
    <property type="match status" value="1"/>
</dbReference>
<dbReference type="GO" id="GO:0005634">
    <property type="term" value="C:nucleus"/>
    <property type="evidence" value="ECO:0007669"/>
    <property type="project" value="UniProtKB-SubCell"/>
</dbReference>
<dbReference type="InterPro" id="IPR055260">
    <property type="entry name" value="Ndc80_CH"/>
</dbReference>
<evidence type="ECO:0000256" key="6">
    <source>
        <dbReference type="ARBA" id="ARBA00023054"/>
    </source>
</evidence>
<dbReference type="GO" id="GO:0051301">
    <property type="term" value="P:cell division"/>
    <property type="evidence" value="ECO:0007669"/>
    <property type="project" value="UniProtKB-UniRule"/>
</dbReference>
<dbReference type="PROSITE" id="PS50088">
    <property type="entry name" value="ANK_REPEAT"/>
    <property type="match status" value="1"/>
</dbReference>
<comment type="subcellular location">
    <subcellularLocation>
        <location evidence="11">Chromosome</location>
        <location evidence="11">Centromere</location>
        <location evidence="11">Kinetochore</location>
    </subcellularLocation>
    <subcellularLocation>
        <location evidence="11">Nucleus</location>
    </subcellularLocation>
</comment>
<dbReference type="InterPro" id="IPR038273">
    <property type="entry name" value="Ndc80_sf"/>
</dbReference>
<dbReference type="Proteomes" id="UP000050741">
    <property type="component" value="Unassembled WGS sequence"/>
</dbReference>
<dbReference type="SMART" id="SM00248">
    <property type="entry name" value="ANK"/>
    <property type="match status" value="2"/>
</dbReference>
<keyword evidence="2 11" id="KW-0158">Chromosome</keyword>
<evidence type="ECO:0000313" key="14">
    <source>
        <dbReference type="Proteomes" id="UP000050741"/>
    </source>
</evidence>
<dbReference type="AlphaFoldDB" id="A0A183BYC8"/>
<evidence type="ECO:0000259" key="13">
    <source>
        <dbReference type="Pfam" id="PF03801"/>
    </source>
</evidence>
<dbReference type="Pfam" id="PF03801">
    <property type="entry name" value="Ndc80_HEC"/>
    <property type="match status" value="1"/>
</dbReference>
<comment type="similarity">
    <text evidence="1 11">Belongs to the NDC80/HEC1 family.</text>
</comment>
<evidence type="ECO:0000256" key="9">
    <source>
        <dbReference type="ARBA" id="ARBA00023328"/>
    </source>
</evidence>
<feature type="coiled-coil region" evidence="12">
    <location>
        <begin position="483"/>
        <end position="510"/>
    </location>
</feature>
<reference evidence="15" key="3">
    <citation type="submission" date="2016-06" db="UniProtKB">
        <authorList>
            <consortium name="WormBaseParasite"/>
        </authorList>
    </citation>
    <scope>IDENTIFICATION</scope>
</reference>
<evidence type="ECO:0000256" key="10">
    <source>
        <dbReference type="PROSITE-ProRule" id="PRU00023"/>
    </source>
</evidence>
<evidence type="ECO:0000313" key="15">
    <source>
        <dbReference type="WBParaSite" id="GPLIN_000561800"/>
    </source>
</evidence>
<keyword evidence="8 11" id="KW-0131">Cell cycle</keyword>
<dbReference type="InterPro" id="IPR036770">
    <property type="entry name" value="Ankyrin_rpt-contain_sf"/>
</dbReference>
<evidence type="ECO:0000256" key="8">
    <source>
        <dbReference type="ARBA" id="ARBA00023306"/>
    </source>
</evidence>
<keyword evidence="7 11" id="KW-0539">Nucleus</keyword>
<sequence>MAKDAKDDEQKANIFVNVKTEEPEDSSDPFEVVDFRPDLLASHKIVYPEDTGGSMPSLIVVQGSIKNEQSMPRNHVVYTVEGESGQKRTFTIFRQCEECRVLFRSSDQKKDMRKLIWNVTFVMKEHPLWRMAHIAILCQRVDIFTDDGLAYLQQFEYSVNDVVHVACSPEGIYPLMLAIQTNQDSIVRFLLKHGADLSARDPEGNNAIHYAALVSSQMLETLLEHEAAKALIDSRNNVGETPSMVALGAVNTLGMKTLFNFSEIGRLADEARASMAIGHPSGIPGCKGRCIPDVPKKQNMIDPRNLRYREVQAGIIRKVVQFLADRMDPAPPFSFDEPNFLRYPSKNDFKNVFQYLFQCIEPTFQVQNIEQDALNLLNQYGYPYTLNANTLQTITYPTSWGQLLGALDWMIDIVEMANEMHKSMKKVRDDPQCNLLAACFKKLMAKGHGQPYDVDVFKDEFEDYRRQRMTEKGIDFKELVGRRVAQEQRIHKLEEAIARANSVSEGMEQKLADFEKGMLTLDKHLEDLEQLLKHK</sequence>
<dbReference type="GO" id="GO:0031262">
    <property type="term" value="C:Ndc80 complex"/>
    <property type="evidence" value="ECO:0007669"/>
    <property type="project" value="UniProtKB-UniRule"/>
</dbReference>
<evidence type="ECO:0000256" key="4">
    <source>
        <dbReference type="ARBA" id="ARBA00022776"/>
    </source>
</evidence>
<evidence type="ECO:0000256" key="2">
    <source>
        <dbReference type="ARBA" id="ARBA00022454"/>
    </source>
</evidence>
<reference evidence="14" key="1">
    <citation type="submission" date="2013-12" db="EMBL/GenBank/DDBJ databases">
        <authorList>
            <person name="Aslett M."/>
        </authorList>
    </citation>
    <scope>NUCLEOTIDE SEQUENCE [LARGE SCALE GENOMIC DNA]</scope>
    <source>
        <strain evidence="14">Lindley</strain>
    </source>
</reference>
<keyword evidence="10" id="KW-0040">ANK repeat</keyword>
<keyword evidence="14" id="KW-1185">Reference proteome</keyword>
<dbReference type="SUPFAM" id="SSF48403">
    <property type="entry name" value="Ankyrin repeat"/>
    <property type="match status" value="1"/>
</dbReference>
<feature type="repeat" description="ANK" evidence="10">
    <location>
        <begin position="170"/>
        <end position="202"/>
    </location>
</feature>
<dbReference type="PANTHER" id="PTHR10643:SF2">
    <property type="entry name" value="KINETOCHORE PROTEIN NDC80 HOMOLOG"/>
    <property type="match status" value="1"/>
</dbReference>
<accession>A0A183BYC8</accession>
<evidence type="ECO:0000256" key="12">
    <source>
        <dbReference type="SAM" id="Coils"/>
    </source>
</evidence>
<name>A0A183BYC8_GLOPA</name>
<feature type="domain" description="Kinetochore protein Ndc80 CH" evidence="13">
    <location>
        <begin position="297"/>
        <end position="419"/>
    </location>
</feature>
<evidence type="ECO:0000256" key="11">
    <source>
        <dbReference type="RuleBase" id="RU368072"/>
    </source>
</evidence>
<keyword evidence="3 11" id="KW-0132">Cell division</keyword>
<dbReference type="InterPro" id="IPR002110">
    <property type="entry name" value="Ankyrin_rpt"/>
</dbReference>
<keyword evidence="6 12" id="KW-0175">Coiled coil</keyword>
<evidence type="ECO:0000256" key="3">
    <source>
        <dbReference type="ARBA" id="ARBA00022618"/>
    </source>
</evidence>
<dbReference type="Pfam" id="PF12796">
    <property type="entry name" value="Ank_2"/>
    <property type="match status" value="1"/>
</dbReference>
<keyword evidence="5 11" id="KW-0995">Kinetochore</keyword>
<keyword evidence="9 11" id="KW-0137">Centromere</keyword>